<accession>A0A0C9YB47</accession>
<reference evidence="3" key="2">
    <citation type="submission" date="2015-01" db="EMBL/GenBank/DDBJ databases">
        <title>Evolutionary Origins and Diversification of the Mycorrhizal Mutualists.</title>
        <authorList>
            <consortium name="DOE Joint Genome Institute"/>
            <consortium name="Mycorrhizal Genomics Consortium"/>
            <person name="Kohler A."/>
            <person name="Kuo A."/>
            <person name="Nagy L.G."/>
            <person name="Floudas D."/>
            <person name="Copeland A."/>
            <person name="Barry K.W."/>
            <person name="Cichocki N."/>
            <person name="Veneault-Fourrey C."/>
            <person name="LaButti K."/>
            <person name="Lindquist E.A."/>
            <person name="Lipzen A."/>
            <person name="Lundell T."/>
            <person name="Morin E."/>
            <person name="Murat C."/>
            <person name="Riley R."/>
            <person name="Ohm R."/>
            <person name="Sun H."/>
            <person name="Tunlid A."/>
            <person name="Henrissat B."/>
            <person name="Grigoriev I.V."/>
            <person name="Hibbett D.S."/>
            <person name="Martin F."/>
        </authorList>
    </citation>
    <scope>NUCLEOTIDE SEQUENCE [LARGE SCALE GENOMIC DNA]</scope>
    <source>
        <strain evidence="3">LaAM-08-1</strain>
    </source>
</reference>
<keyword evidence="3" id="KW-1185">Reference proteome</keyword>
<keyword evidence="1" id="KW-0732">Signal</keyword>
<name>A0A0C9YB47_9AGAR</name>
<evidence type="ECO:0000313" key="3">
    <source>
        <dbReference type="Proteomes" id="UP000054477"/>
    </source>
</evidence>
<proteinExistence type="predicted"/>
<dbReference type="AlphaFoldDB" id="A0A0C9YB47"/>
<dbReference type="OrthoDB" id="3536723at2759"/>
<reference evidence="2 3" key="1">
    <citation type="submission" date="2014-04" db="EMBL/GenBank/DDBJ databases">
        <authorList>
            <consortium name="DOE Joint Genome Institute"/>
            <person name="Kuo A."/>
            <person name="Kohler A."/>
            <person name="Nagy L.G."/>
            <person name="Floudas D."/>
            <person name="Copeland A."/>
            <person name="Barry K.W."/>
            <person name="Cichocki N."/>
            <person name="Veneault-Fourrey C."/>
            <person name="LaButti K."/>
            <person name="Lindquist E.A."/>
            <person name="Lipzen A."/>
            <person name="Lundell T."/>
            <person name="Morin E."/>
            <person name="Murat C."/>
            <person name="Sun H."/>
            <person name="Tunlid A."/>
            <person name="Henrissat B."/>
            <person name="Grigoriev I.V."/>
            <person name="Hibbett D.S."/>
            <person name="Martin F."/>
            <person name="Nordberg H.P."/>
            <person name="Cantor M.N."/>
            <person name="Hua S.X."/>
        </authorList>
    </citation>
    <scope>NUCLEOTIDE SEQUENCE [LARGE SCALE GENOMIC DNA]</scope>
    <source>
        <strain evidence="2 3">LaAM-08-1</strain>
    </source>
</reference>
<sequence>MKVFVSLLAILAPAVVGVMGALVRDIPVVSESAKLLKLCQDGGANSYVGVLYQKGQSVTYNFNQCYPYQLAKDNLAKMAVFCKATTCFSNPWAFLIISKV</sequence>
<dbReference type="Proteomes" id="UP000054477">
    <property type="component" value="Unassembled WGS sequence"/>
</dbReference>
<evidence type="ECO:0000313" key="2">
    <source>
        <dbReference type="EMBL" id="KIK05313.1"/>
    </source>
</evidence>
<dbReference type="HOGENOM" id="CLU_2306583_0_0_1"/>
<organism evidence="2 3">
    <name type="scientific">Laccaria amethystina LaAM-08-1</name>
    <dbReference type="NCBI Taxonomy" id="1095629"/>
    <lineage>
        <taxon>Eukaryota</taxon>
        <taxon>Fungi</taxon>
        <taxon>Dikarya</taxon>
        <taxon>Basidiomycota</taxon>
        <taxon>Agaricomycotina</taxon>
        <taxon>Agaricomycetes</taxon>
        <taxon>Agaricomycetidae</taxon>
        <taxon>Agaricales</taxon>
        <taxon>Agaricineae</taxon>
        <taxon>Hydnangiaceae</taxon>
        <taxon>Laccaria</taxon>
    </lineage>
</organism>
<evidence type="ECO:0000256" key="1">
    <source>
        <dbReference type="SAM" id="SignalP"/>
    </source>
</evidence>
<gene>
    <name evidence="2" type="ORF">K443DRAFT_360555</name>
</gene>
<protein>
    <submittedName>
        <fullName evidence="2">Uncharacterized protein</fullName>
    </submittedName>
</protein>
<dbReference type="EMBL" id="KN838561">
    <property type="protein sequence ID" value="KIK05313.1"/>
    <property type="molecule type" value="Genomic_DNA"/>
</dbReference>
<feature type="chain" id="PRO_5002206355" evidence="1">
    <location>
        <begin position="21"/>
        <end position="100"/>
    </location>
</feature>
<feature type="signal peptide" evidence="1">
    <location>
        <begin position="1"/>
        <end position="20"/>
    </location>
</feature>